<keyword evidence="3" id="KW-1185">Reference proteome</keyword>
<evidence type="ECO:0000313" key="2">
    <source>
        <dbReference type="EMBL" id="THD06701.1"/>
    </source>
</evidence>
<dbReference type="SUPFAM" id="SSF55729">
    <property type="entry name" value="Acyl-CoA N-acyltransferases (Nat)"/>
    <property type="match status" value="1"/>
</dbReference>
<comment type="caution">
    <text evidence="2">The sequence shown here is derived from an EMBL/GenBank/DDBJ whole genome shotgun (WGS) entry which is preliminary data.</text>
</comment>
<organism evidence="2 3">
    <name type="scientific">Rhodanobacter lindaniclasticus</name>
    <dbReference type="NCBI Taxonomy" id="75310"/>
    <lineage>
        <taxon>Bacteria</taxon>
        <taxon>Pseudomonadati</taxon>
        <taxon>Pseudomonadota</taxon>
        <taxon>Gammaproteobacteria</taxon>
        <taxon>Lysobacterales</taxon>
        <taxon>Rhodanobacteraceae</taxon>
        <taxon>Rhodanobacter</taxon>
    </lineage>
</organism>
<dbReference type="EMBL" id="MWIO01000031">
    <property type="protein sequence ID" value="THD06701.1"/>
    <property type="molecule type" value="Genomic_DNA"/>
</dbReference>
<gene>
    <name evidence="2" type="ORF">B1991_11755</name>
</gene>
<feature type="domain" description="BioF2-like acetyltransferase" evidence="1">
    <location>
        <begin position="180"/>
        <end position="327"/>
    </location>
</feature>
<reference evidence="2 3" key="1">
    <citation type="submission" date="2017-02" db="EMBL/GenBank/DDBJ databases">
        <title>Whole genome sequencing of Rhodanobacter lindaniclasticus DSM 17932.</title>
        <authorList>
            <person name="Kumar S."/>
            <person name="Patil P."/>
            <person name="Patil P.B."/>
        </authorList>
    </citation>
    <scope>NUCLEOTIDE SEQUENCE [LARGE SCALE GENOMIC DNA]</scope>
    <source>
        <strain evidence="2 3">DSM 17932</strain>
    </source>
</reference>
<proteinExistence type="predicted"/>
<dbReference type="AlphaFoldDB" id="A0A4V3USG4"/>
<dbReference type="InterPro" id="IPR016181">
    <property type="entry name" value="Acyl_CoA_acyltransferase"/>
</dbReference>
<dbReference type="Pfam" id="PF13480">
    <property type="entry name" value="Acetyltransf_6"/>
    <property type="match status" value="1"/>
</dbReference>
<name>A0A4V3USG4_9GAMM</name>
<protein>
    <recommendedName>
        <fullName evidence="1">BioF2-like acetyltransferase domain-containing protein</fullName>
    </recommendedName>
</protein>
<accession>A0A4V3USG4</accession>
<evidence type="ECO:0000313" key="3">
    <source>
        <dbReference type="Proteomes" id="UP000306317"/>
    </source>
</evidence>
<dbReference type="Proteomes" id="UP000306317">
    <property type="component" value="Unassembled WGS sequence"/>
</dbReference>
<sequence>MRVIGDVVAWDAIRADWDALYQASPTASTPLDFTWLRHWWNVYGPEYGRGGLRIITLWRGARLVGVLPLYLDVGRGGRFGVRCLRFLSTGEAEFEEVCADYLDLLLLPDEGMACVQAAWQAIDAMAWDTLELLDLSEHSALLRWRHTFAGHARLHLVSRGACPIARLGDGFDAYLASLSSKTRMHARQYLRDAERAGITVELADAAVADAYFDDLVRVHQARWVAAGEPGCFSAPRFTEFHRDLVRQWVPGGRAVLARFSHQGAVFAVLYGFVTARKFDLYQFGVAPLDSGVLRSSGTAANLLLMRHLAQRGIGHYDFLRGVSSYKKSLATEQRQLLCASCRRHTPRALLDRMRQLAARVLRRFVKLVTPG</sequence>
<dbReference type="Gene3D" id="3.40.630.30">
    <property type="match status" value="1"/>
</dbReference>
<evidence type="ECO:0000259" key="1">
    <source>
        <dbReference type="Pfam" id="PF13480"/>
    </source>
</evidence>
<dbReference type="InterPro" id="IPR038740">
    <property type="entry name" value="BioF2-like_GNAT_dom"/>
</dbReference>